<dbReference type="EMBL" id="FNPI01000024">
    <property type="protein sequence ID" value="SDZ64750.1"/>
    <property type="molecule type" value="Genomic_DNA"/>
</dbReference>
<reference evidence="13" key="1">
    <citation type="submission" date="2016-10" db="EMBL/GenBank/DDBJ databases">
        <authorList>
            <person name="Varghese N."/>
            <person name="Submissions S."/>
        </authorList>
    </citation>
    <scope>NUCLEOTIDE SEQUENCE [LARGE SCALE GENOMIC DNA]</scope>
    <source>
        <strain evidence="13">SP</strain>
    </source>
</reference>
<gene>
    <name evidence="12" type="ORF">SAMN05421736_12485</name>
</gene>
<evidence type="ECO:0000256" key="11">
    <source>
        <dbReference type="SAM" id="Phobius"/>
    </source>
</evidence>
<dbReference type="NCBIfam" id="TIGR02210">
    <property type="entry name" value="rodA_shape"/>
    <property type="match status" value="1"/>
</dbReference>
<evidence type="ECO:0000256" key="9">
    <source>
        <dbReference type="ARBA" id="ARBA00023136"/>
    </source>
</evidence>
<dbReference type="InterPro" id="IPR011923">
    <property type="entry name" value="RodA/MrdB"/>
</dbReference>
<feature type="transmembrane region" description="Helical" evidence="11">
    <location>
        <begin position="121"/>
        <end position="138"/>
    </location>
</feature>
<evidence type="ECO:0000256" key="3">
    <source>
        <dbReference type="ARBA" id="ARBA00022676"/>
    </source>
</evidence>
<dbReference type="InterPro" id="IPR001182">
    <property type="entry name" value="FtsW/RodA"/>
</dbReference>
<keyword evidence="10" id="KW-0961">Cell wall biogenesis/degradation</keyword>
<dbReference type="GO" id="GO:0051301">
    <property type="term" value="P:cell division"/>
    <property type="evidence" value="ECO:0007669"/>
    <property type="project" value="InterPro"/>
</dbReference>
<evidence type="ECO:0000256" key="2">
    <source>
        <dbReference type="ARBA" id="ARBA00022475"/>
    </source>
</evidence>
<evidence type="ECO:0000256" key="4">
    <source>
        <dbReference type="ARBA" id="ARBA00022679"/>
    </source>
</evidence>
<dbReference type="InterPro" id="IPR018365">
    <property type="entry name" value="Cell_cycle_FtsW-rel_CS"/>
</dbReference>
<feature type="transmembrane region" description="Helical" evidence="11">
    <location>
        <begin position="196"/>
        <end position="214"/>
    </location>
</feature>
<dbReference type="GO" id="GO:0015648">
    <property type="term" value="F:lipid-linked peptidoglycan transporter activity"/>
    <property type="evidence" value="ECO:0007669"/>
    <property type="project" value="TreeGrafter"/>
</dbReference>
<feature type="transmembrane region" description="Helical" evidence="11">
    <location>
        <begin position="150"/>
        <end position="167"/>
    </location>
</feature>
<dbReference type="GO" id="GO:0009252">
    <property type="term" value="P:peptidoglycan biosynthetic process"/>
    <property type="evidence" value="ECO:0007669"/>
    <property type="project" value="UniProtKB-KW"/>
</dbReference>
<organism evidence="12 13">
    <name type="scientific">Evansella caseinilytica</name>
    <dbReference type="NCBI Taxonomy" id="1503961"/>
    <lineage>
        <taxon>Bacteria</taxon>
        <taxon>Bacillati</taxon>
        <taxon>Bacillota</taxon>
        <taxon>Bacilli</taxon>
        <taxon>Bacillales</taxon>
        <taxon>Bacillaceae</taxon>
        <taxon>Evansella</taxon>
    </lineage>
</organism>
<keyword evidence="6" id="KW-0133">Cell shape</keyword>
<feature type="transmembrane region" description="Helical" evidence="11">
    <location>
        <begin position="81"/>
        <end position="101"/>
    </location>
</feature>
<keyword evidence="13" id="KW-1185">Reference proteome</keyword>
<evidence type="ECO:0000256" key="5">
    <source>
        <dbReference type="ARBA" id="ARBA00022692"/>
    </source>
</evidence>
<keyword evidence="4" id="KW-0808">Transferase</keyword>
<dbReference type="GO" id="GO:0005886">
    <property type="term" value="C:plasma membrane"/>
    <property type="evidence" value="ECO:0007669"/>
    <property type="project" value="TreeGrafter"/>
</dbReference>
<feature type="transmembrane region" description="Helical" evidence="11">
    <location>
        <begin position="362"/>
        <end position="382"/>
    </location>
</feature>
<dbReference type="PANTHER" id="PTHR30474">
    <property type="entry name" value="CELL CYCLE PROTEIN"/>
    <property type="match status" value="1"/>
</dbReference>
<accession>A0A1H3UQJ8</accession>
<feature type="transmembrane region" description="Helical" evidence="11">
    <location>
        <begin position="12"/>
        <end position="32"/>
    </location>
</feature>
<keyword evidence="2" id="KW-1003">Cell membrane</keyword>
<name>A0A1H3UQJ8_9BACI</name>
<evidence type="ECO:0000313" key="12">
    <source>
        <dbReference type="EMBL" id="SDZ64750.1"/>
    </source>
</evidence>
<feature type="transmembrane region" description="Helical" evidence="11">
    <location>
        <begin position="173"/>
        <end position="189"/>
    </location>
</feature>
<keyword evidence="9 11" id="KW-0472">Membrane</keyword>
<feature type="transmembrane region" description="Helical" evidence="11">
    <location>
        <begin position="52"/>
        <end position="69"/>
    </location>
</feature>
<dbReference type="AlphaFoldDB" id="A0A1H3UQJ8"/>
<dbReference type="STRING" id="1503961.SAMN05421736_12485"/>
<feature type="transmembrane region" description="Helical" evidence="11">
    <location>
        <begin position="324"/>
        <end position="342"/>
    </location>
</feature>
<evidence type="ECO:0000256" key="7">
    <source>
        <dbReference type="ARBA" id="ARBA00022984"/>
    </source>
</evidence>
<feature type="transmembrane region" description="Helical" evidence="11">
    <location>
        <begin position="295"/>
        <end position="312"/>
    </location>
</feature>
<keyword evidence="8 11" id="KW-1133">Transmembrane helix</keyword>
<dbReference type="GO" id="GO:0071555">
    <property type="term" value="P:cell wall organization"/>
    <property type="evidence" value="ECO:0007669"/>
    <property type="project" value="UniProtKB-KW"/>
</dbReference>
<keyword evidence="3" id="KW-0328">Glycosyltransferase</keyword>
<protein>
    <submittedName>
        <fullName evidence="12">Rod shape-determining protein RodA</fullName>
    </submittedName>
</protein>
<evidence type="ECO:0000256" key="6">
    <source>
        <dbReference type="ARBA" id="ARBA00022960"/>
    </source>
</evidence>
<dbReference type="Pfam" id="PF01098">
    <property type="entry name" value="FTSW_RODA_SPOVE"/>
    <property type="match status" value="1"/>
</dbReference>
<dbReference type="OrthoDB" id="9768187at2"/>
<comment type="subcellular location">
    <subcellularLocation>
        <location evidence="1">Membrane</location>
        <topology evidence="1">Multi-pass membrane protein</topology>
    </subcellularLocation>
</comment>
<evidence type="ECO:0000313" key="13">
    <source>
        <dbReference type="Proteomes" id="UP000198935"/>
    </source>
</evidence>
<evidence type="ECO:0000256" key="8">
    <source>
        <dbReference type="ARBA" id="ARBA00022989"/>
    </source>
</evidence>
<dbReference type="Proteomes" id="UP000198935">
    <property type="component" value="Unassembled WGS sequence"/>
</dbReference>
<dbReference type="GO" id="GO:0032153">
    <property type="term" value="C:cell division site"/>
    <property type="evidence" value="ECO:0007669"/>
    <property type="project" value="TreeGrafter"/>
</dbReference>
<keyword evidence="5 11" id="KW-0812">Transmembrane</keyword>
<dbReference type="PROSITE" id="PS00428">
    <property type="entry name" value="FTSW_RODA_SPOVE"/>
    <property type="match status" value="1"/>
</dbReference>
<evidence type="ECO:0000256" key="1">
    <source>
        <dbReference type="ARBA" id="ARBA00004141"/>
    </source>
</evidence>
<keyword evidence="7" id="KW-0573">Peptidoglycan synthesis</keyword>
<dbReference type="GO" id="GO:0008360">
    <property type="term" value="P:regulation of cell shape"/>
    <property type="evidence" value="ECO:0007669"/>
    <property type="project" value="UniProtKB-KW"/>
</dbReference>
<proteinExistence type="predicted"/>
<evidence type="ECO:0000256" key="10">
    <source>
        <dbReference type="ARBA" id="ARBA00023316"/>
    </source>
</evidence>
<dbReference type="GO" id="GO:0016757">
    <property type="term" value="F:glycosyltransferase activity"/>
    <property type="evidence" value="ECO:0007669"/>
    <property type="project" value="UniProtKB-KW"/>
</dbReference>
<sequence>MQERKTALQQLDFTLLFLLFVLMCISLLAVYSGSAPLTEKWEVDPLFFVQRQIIWIVIGVLLMIGAMSVDYEIFKNISLPFYLFGIVMLLLVRYTFLGIEAKGAKRWLGIENVFQFQPSEFVKIFVIISLAHLLYKITKQSREKSFKNDCIITVKILAVAVPPFLLILMQPDLGTALVIAAITFCMIIMSGMTYRMIGLLTTLAMSFLAFLVWLHNNYFELFSIVIKPHQLNRIYAWLDQGANIGDEGYQLDQALQGIGAGRLYGSGFMEGIKTHSGDIPELHTDFIFTVIGEEFGFVGATVLIIVYFLMLYRMVIIAFQCNNTFGTYLVAGSITLLVFQIFQNIGMTIGVMPITGLALPFISYGGSALITNMIAVGIVLNVNIRTKHYMFGEED</sequence>
<dbReference type="PANTHER" id="PTHR30474:SF1">
    <property type="entry name" value="PEPTIDOGLYCAN GLYCOSYLTRANSFERASE MRDB"/>
    <property type="match status" value="1"/>
</dbReference>